<dbReference type="OrthoDB" id="2440499at2759"/>
<name>A0A397TIM3_9GLOM</name>
<comment type="caution">
    <text evidence="2">The sequence shown here is derived from an EMBL/GenBank/DDBJ whole genome shotgun (WGS) entry which is preliminary data.</text>
</comment>
<dbReference type="AlphaFoldDB" id="A0A397TIM3"/>
<accession>A0A397TIM3</accession>
<proteinExistence type="predicted"/>
<evidence type="ECO:0000256" key="1">
    <source>
        <dbReference type="SAM" id="MobiDB-lite"/>
    </source>
</evidence>
<feature type="compositionally biased region" description="Acidic residues" evidence="1">
    <location>
        <begin position="8"/>
        <end position="22"/>
    </location>
</feature>
<feature type="region of interest" description="Disordered" evidence="1">
    <location>
        <begin position="1"/>
        <end position="53"/>
    </location>
</feature>
<dbReference type="STRING" id="658196.A0A397TIM3"/>
<evidence type="ECO:0000313" key="2">
    <source>
        <dbReference type="EMBL" id="RIA98083.1"/>
    </source>
</evidence>
<feature type="compositionally biased region" description="Polar residues" evidence="1">
    <location>
        <begin position="40"/>
        <end position="49"/>
    </location>
</feature>
<dbReference type="EMBL" id="QKYT01000021">
    <property type="protein sequence ID" value="RIA98083.1"/>
    <property type="molecule type" value="Genomic_DNA"/>
</dbReference>
<reference evidence="2 3" key="1">
    <citation type="submission" date="2018-06" db="EMBL/GenBank/DDBJ databases">
        <title>Comparative genomics reveals the genomic features of Rhizophagus irregularis, R. cerebriforme, R. diaphanum and Gigaspora rosea, and their symbiotic lifestyle signature.</title>
        <authorList>
            <person name="Morin E."/>
            <person name="San Clemente H."/>
            <person name="Chen E.C.H."/>
            <person name="De La Providencia I."/>
            <person name="Hainaut M."/>
            <person name="Kuo A."/>
            <person name="Kohler A."/>
            <person name="Murat C."/>
            <person name="Tang N."/>
            <person name="Roy S."/>
            <person name="Loubradou J."/>
            <person name="Henrissat B."/>
            <person name="Grigoriev I.V."/>
            <person name="Corradi N."/>
            <person name="Roux C."/>
            <person name="Martin F.M."/>
        </authorList>
    </citation>
    <scope>NUCLEOTIDE SEQUENCE [LARGE SCALE GENOMIC DNA]</scope>
    <source>
        <strain evidence="2 3">DAOM 227022</strain>
    </source>
</reference>
<dbReference type="Proteomes" id="UP000265703">
    <property type="component" value="Unassembled WGS sequence"/>
</dbReference>
<organism evidence="2 3">
    <name type="scientific">Glomus cerebriforme</name>
    <dbReference type="NCBI Taxonomy" id="658196"/>
    <lineage>
        <taxon>Eukaryota</taxon>
        <taxon>Fungi</taxon>
        <taxon>Fungi incertae sedis</taxon>
        <taxon>Mucoromycota</taxon>
        <taxon>Glomeromycotina</taxon>
        <taxon>Glomeromycetes</taxon>
        <taxon>Glomerales</taxon>
        <taxon>Glomeraceae</taxon>
        <taxon>Glomus</taxon>
    </lineage>
</organism>
<protein>
    <submittedName>
        <fullName evidence="2">Uncharacterized protein</fullName>
    </submittedName>
</protein>
<evidence type="ECO:0000313" key="3">
    <source>
        <dbReference type="Proteomes" id="UP000265703"/>
    </source>
</evidence>
<gene>
    <name evidence="2" type="ORF">C1645_731974</name>
</gene>
<sequence length="121" mass="14194">MNNTDFISSDDSDTEYFPEDLLDNIPENSDYDSDEKDSPKNNSTNTDLGSSPLELKVDLTPTWKYAFNYIKQWSAQQDFFIRKERSEKILNEHKRQTLLCHCQEIHTNKTKKNQTKPSKSQ</sequence>
<keyword evidence="3" id="KW-1185">Reference proteome</keyword>